<protein>
    <recommendedName>
        <fullName evidence="4">Reverse transcriptase domain-containing protein</fullName>
    </recommendedName>
</protein>
<dbReference type="InterPro" id="IPR043502">
    <property type="entry name" value="DNA/RNA_pol_sf"/>
</dbReference>
<proteinExistence type="predicted"/>
<dbReference type="PANTHER" id="PTHR33116:SF78">
    <property type="entry name" value="OS12G0587133 PROTEIN"/>
    <property type="match status" value="1"/>
</dbReference>
<accession>A0AAQ3X931</accession>
<evidence type="ECO:0000313" key="2">
    <source>
        <dbReference type="EMBL" id="WVZ89665.1"/>
    </source>
</evidence>
<evidence type="ECO:0008006" key="4">
    <source>
        <dbReference type="Google" id="ProtNLM"/>
    </source>
</evidence>
<sequence length="424" mass="48016">MSGFPSFLGPPRRERSSMGGKELQSSIGQGDPLFPMLFILAIDPLQHILDLTTRNGILSPLPLTTAKLRTYLYADAAIVFINPSREVLLVIKDILHAFGCAWGLVTNLEKSSIHPIRSVPRDPGTFPCRYLGLQLHTHKIHAQPLIEKIGNRLTGWKGSLLNRAGRLTLVSSVLSAMPTYHLSVFPLAAWARKCIDKIHRSFLWKGKAESNGGHRLVAWPLVSMPKALGGLGVLNLDKFSRALRLRWLWKDWTLLFSAFTTFTIGDGKTAKFWHDNWLDGMAPRNLAPHLFELVPRKNKSVACEINGGNWIRSLRSKITSTVQIEEFVSLWITLQDFQLQPKVLDSITWKWNPNGVFTCPFARALWDQILAWEGLTFPTQADPARSSSIKDWWEATSSSVPKSQKRDFNGIMIYTLWNIWKERN</sequence>
<evidence type="ECO:0000313" key="3">
    <source>
        <dbReference type="Proteomes" id="UP001341281"/>
    </source>
</evidence>
<dbReference type="PANTHER" id="PTHR33116">
    <property type="entry name" value="REVERSE TRANSCRIPTASE ZINC-BINDING DOMAIN-CONTAINING PROTEIN-RELATED-RELATED"/>
    <property type="match status" value="1"/>
</dbReference>
<gene>
    <name evidence="2" type="ORF">U9M48_036039</name>
</gene>
<dbReference type="EMBL" id="CP144752">
    <property type="protein sequence ID" value="WVZ89665.1"/>
    <property type="molecule type" value="Genomic_DNA"/>
</dbReference>
<organism evidence="2 3">
    <name type="scientific">Paspalum notatum var. saurae</name>
    <dbReference type="NCBI Taxonomy" id="547442"/>
    <lineage>
        <taxon>Eukaryota</taxon>
        <taxon>Viridiplantae</taxon>
        <taxon>Streptophyta</taxon>
        <taxon>Embryophyta</taxon>
        <taxon>Tracheophyta</taxon>
        <taxon>Spermatophyta</taxon>
        <taxon>Magnoliopsida</taxon>
        <taxon>Liliopsida</taxon>
        <taxon>Poales</taxon>
        <taxon>Poaceae</taxon>
        <taxon>PACMAD clade</taxon>
        <taxon>Panicoideae</taxon>
        <taxon>Andropogonodae</taxon>
        <taxon>Paspaleae</taxon>
        <taxon>Paspalinae</taxon>
        <taxon>Paspalum</taxon>
    </lineage>
</organism>
<evidence type="ECO:0000256" key="1">
    <source>
        <dbReference type="SAM" id="MobiDB-lite"/>
    </source>
</evidence>
<dbReference type="AlphaFoldDB" id="A0AAQ3X931"/>
<dbReference type="SUPFAM" id="SSF56672">
    <property type="entry name" value="DNA/RNA polymerases"/>
    <property type="match status" value="1"/>
</dbReference>
<dbReference type="Proteomes" id="UP001341281">
    <property type="component" value="Chromosome 08"/>
</dbReference>
<keyword evidence="3" id="KW-1185">Reference proteome</keyword>
<feature type="region of interest" description="Disordered" evidence="1">
    <location>
        <begin position="1"/>
        <end position="25"/>
    </location>
</feature>
<reference evidence="2 3" key="1">
    <citation type="submission" date="2024-02" db="EMBL/GenBank/DDBJ databases">
        <title>High-quality chromosome-scale genome assembly of Pensacola bahiagrass (Paspalum notatum Flugge var. saurae).</title>
        <authorList>
            <person name="Vega J.M."/>
            <person name="Podio M."/>
            <person name="Orjuela J."/>
            <person name="Siena L.A."/>
            <person name="Pessino S.C."/>
            <person name="Combes M.C."/>
            <person name="Mariac C."/>
            <person name="Albertini E."/>
            <person name="Pupilli F."/>
            <person name="Ortiz J.P.A."/>
            <person name="Leblanc O."/>
        </authorList>
    </citation>
    <scope>NUCLEOTIDE SEQUENCE [LARGE SCALE GENOMIC DNA]</scope>
    <source>
        <strain evidence="2">R1</strain>
        <tissue evidence="2">Leaf</tissue>
    </source>
</reference>
<name>A0AAQ3X931_PASNO</name>